<evidence type="ECO:0000256" key="1">
    <source>
        <dbReference type="ARBA" id="ARBA00004123"/>
    </source>
</evidence>
<dbReference type="GO" id="GO:0005634">
    <property type="term" value="C:nucleus"/>
    <property type="evidence" value="ECO:0007669"/>
    <property type="project" value="UniProtKB-SubCell"/>
</dbReference>
<dbReference type="PANTHER" id="PTHR45933:SF5">
    <property type="entry name" value="PROTEIN C2-DOMAIN ABA-RELATED 4"/>
    <property type="match status" value="1"/>
</dbReference>
<comment type="caution">
    <text evidence="13">The sequence shown here is derived from an EMBL/GenBank/DDBJ whole genome shotgun (WGS) entry which is preliminary data.</text>
</comment>
<evidence type="ECO:0000313" key="13">
    <source>
        <dbReference type="EMBL" id="PWZ31103.1"/>
    </source>
</evidence>
<comment type="subcellular location">
    <subcellularLocation>
        <location evidence="2">Cell membrane</location>
    </subcellularLocation>
    <subcellularLocation>
        <location evidence="1">Nucleus</location>
    </subcellularLocation>
</comment>
<dbReference type="EMBL" id="NCVQ01000004">
    <property type="protein sequence ID" value="PWZ31103.1"/>
    <property type="molecule type" value="Genomic_DNA"/>
</dbReference>
<reference evidence="13 14" key="1">
    <citation type="journal article" date="2018" name="Nat. Genet.">
        <title>Extensive intraspecific gene order and gene structural variations between Mo17 and other maize genomes.</title>
        <authorList>
            <person name="Sun S."/>
            <person name="Zhou Y."/>
            <person name="Chen J."/>
            <person name="Shi J."/>
            <person name="Zhao H."/>
            <person name="Zhao H."/>
            <person name="Song W."/>
            <person name="Zhang M."/>
            <person name="Cui Y."/>
            <person name="Dong X."/>
            <person name="Liu H."/>
            <person name="Ma X."/>
            <person name="Jiao Y."/>
            <person name="Wang B."/>
            <person name="Wei X."/>
            <person name="Stein J.C."/>
            <person name="Glaubitz J.C."/>
            <person name="Lu F."/>
            <person name="Yu G."/>
            <person name="Liang C."/>
            <person name="Fengler K."/>
            <person name="Li B."/>
            <person name="Rafalski A."/>
            <person name="Schnable P.S."/>
            <person name="Ware D.H."/>
            <person name="Buckler E.S."/>
            <person name="Lai J."/>
        </authorList>
    </citation>
    <scope>NUCLEOTIDE SEQUENCE [LARGE SCALE GENOMIC DNA]</scope>
    <source>
        <strain evidence="14">cv. Missouri 17</strain>
        <tissue evidence="13">Seedling</tissue>
    </source>
</reference>
<evidence type="ECO:0000256" key="8">
    <source>
        <dbReference type="ARBA" id="ARBA00023121"/>
    </source>
</evidence>
<accession>A0A3L6FDT9</accession>
<feature type="domain" description="C2" evidence="12">
    <location>
        <begin position="1"/>
        <end position="106"/>
    </location>
</feature>
<dbReference type="InterPro" id="IPR044562">
    <property type="entry name" value="CAR1-11"/>
</dbReference>
<dbReference type="GO" id="GO:0009738">
    <property type="term" value="P:abscisic acid-activated signaling pathway"/>
    <property type="evidence" value="ECO:0007669"/>
    <property type="project" value="UniProtKB-KW"/>
</dbReference>
<dbReference type="AlphaFoldDB" id="A0A3L6FDT9"/>
<evidence type="ECO:0000256" key="3">
    <source>
        <dbReference type="ARBA" id="ARBA00022468"/>
    </source>
</evidence>
<keyword evidence="9" id="KW-0472">Membrane</keyword>
<sequence length="165" mass="18687">MLDHLVGLLKLRVVRGVNLAVRDLRSSDPYVVVRIGKQKLKTRVVKKSVNPEWDDELTLSIEDPAVPIRLEVFDKDTFVDDTMGNAEVDIRPLVEIVKMKLQDVADRTVVKKLVPNRQNCLAEESSIYISEGKVKQDMVVRLRNVESGEIELQLQWVDLPGSKGV</sequence>
<keyword evidence="6" id="KW-0479">Metal-binding</keyword>
<keyword evidence="4" id="KW-1003">Cell membrane</keyword>
<dbReference type="GO" id="GO:0005096">
    <property type="term" value="F:GTPase activator activity"/>
    <property type="evidence" value="ECO:0007669"/>
    <property type="project" value="UniProtKB-KW"/>
</dbReference>
<dbReference type="SMART" id="SM00239">
    <property type="entry name" value="C2"/>
    <property type="match status" value="1"/>
</dbReference>
<evidence type="ECO:0000256" key="5">
    <source>
        <dbReference type="ARBA" id="ARBA00022682"/>
    </source>
</evidence>
<evidence type="ECO:0000313" key="14">
    <source>
        <dbReference type="Proteomes" id="UP000251960"/>
    </source>
</evidence>
<evidence type="ECO:0000256" key="11">
    <source>
        <dbReference type="ARBA" id="ARBA00024037"/>
    </source>
</evidence>
<dbReference type="Pfam" id="PF00168">
    <property type="entry name" value="C2"/>
    <property type="match status" value="1"/>
</dbReference>
<dbReference type="GO" id="GO:0008289">
    <property type="term" value="F:lipid binding"/>
    <property type="evidence" value="ECO:0007669"/>
    <property type="project" value="UniProtKB-KW"/>
</dbReference>
<keyword evidence="8" id="KW-0446">Lipid-binding</keyword>
<organism evidence="13 14">
    <name type="scientific">Zea mays</name>
    <name type="common">Maize</name>
    <dbReference type="NCBI Taxonomy" id="4577"/>
    <lineage>
        <taxon>Eukaryota</taxon>
        <taxon>Viridiplantae</taxon>
        <taxon>Streptophyta</taxon>
        <taxon>Embryophyta</taxon>
        <taxon>Tracheophyta</taxon>
        <taxon>Spermatophyta</taxon>
        <taxon>Magnoliopsida</taxon>
        <taxon>Liliopsida</taxon>
        <taxon>Poales</taxon>
        <taxon>Poaceae</taxon>
        <taxon>PACMAD clade</taxon>
        <taxon>Panicoideae</taxon>
        <taxon>Andropogonodae</taxon>
        <taxon>Andropogoneae</taxon>
        <taxon>Tripsacinae</taxon>
        <taxon>Zea</taxon>
    </lineage>
</organism>
<evidence type="ECO:0000256" key="9">
    <source>
        <dbReference type="ARBA" id="ARBA00023136"/>
    </source>
</evidence>
<proteinExistence type="inferred from homology"/>
<evidence type="ECO:0000256" key="2">
    <source>
        <dbReference type="ARBA" id="ARBA00004236"/>
    </source>
</evidence>
<dbReference type="GO" id="GO:0005886">
    <property type="term" value="C:plasma membrane"/>
    <property type="evidence" value="ECO:0007669"/>
    <property type="project" value="UniProtKB-SubCell"/>
</dbReference>
<dbReference type="ExpressionAtlas" id="A0A3L6FDT9">
    <property type="expression patterns" value="baseline and differential"/>
</dbReference>
<dbReference type="GO" id="GO:0046872">
    <property type="term" value="F:metal ion binding"/>
    <property type="evidence" value="ECO:0007669"/>
    <property type="project" value="UniProtKB-KW"/>
</dbReference>
<keyword evidence="5" id="KW-0938">Abscisic acid signaling pathway</keyword>
<evidence type="ECO:0000256" key="7">
    <source>
        <dbReference type="ARBA" id="ARBA00022837"/>
    </source>
</evidence>
<keyword evidence="3" id="KW-0343">GTPase activation</keyword>
<dbReference type="CDD" id="cd04038">
    <property type="entry name" value="C2_ArfGAP"/>
    <property type="match status" value="1"/>
</dbReference>
<name>A0A3L6FDT9_MAIZE</name>
<keyword evidence="7" id="KW-0106">Calcium</keyword>
<evidence type="ECO:0000259" key="12">
    <source>
        <dbReference type="PROSITE" id="PS50004"/>
    </source>
</evidence>
<keyword evidence="10" id="KW-0539">Nucleus</keyword>
<dbReference type="InterPro" id="IPR035892">
    <property type="entry name" value="C2_domain_sf"/>
</dbReference>
<evidence type="ECO:0000256" key="6">
    <source>
        <dbReference type="ARBA" id="ARBA00022723"/>
    </source>
</evidence>
<dbReference type="PROSITE" id="PS50004">
    <property type="entry name" value="C2"/>
    <property type="match status" value="1"/>
</dbReference>
<dbReference type="PANTHER" id="PTHR45933">
    <property type="entry name" value="PROTEIN C2-DOMAIN ABA-RELATED 4"/>
    <property type="match status" value="1"/>
</dbReference>
<gene>
    <name evidence="13" type="primary">GAP1_0</name>
    <name evidence="13" type="ORF">Zm00014a_011585</name>
</gene>
<dbReference type="InterPro" id="IPR000008">
    <property type="entry name" value="C2_dom"/>
</dbReference>
<protein>
    <submittedName>
        <fullName evidence="13">GTPase activating protein 1</fullName>
    </submittedName>
</protein>
<comment type="similarity">
    <text evidence="11">Belongs to the plant CAR protein family.</text>
</comment>
<evidence type="ECO:0000256" key="4">
    <source>
        <dbReference type="ARBA" id="ARBA00022475"/>
    </source>
</evidence>
<dbReference type="Gene3D" id="2.60.40.150">
    <property type="entry name" value="C2 domain"/>
    <property type="match status" value="1"/>
</dbReference>
<dbReference type="Proteomes" id="UP000251960">
    <property type="component" value="Chromosome 3"/>
</dbReference>
<dbReference type="SUPFAM" id="SSF49562">
    <property type="entry name" value="C2 domain (Calcium/lipid-binding domain, CaLB)"/>
    <property type="match status" value="1"/>
</dbReference>
<evidence type="ECO:0000256" key="10">
    <source>
        <dbReference type="ARBA" id="ARBA00023242"/>
    </source>
</evidence>